<dbReference type="InterPro" id="IPR037066">
    <property type="entry name" value="Plug_dom_sf"/>
</dbReference>
<dbReference type="InterPro" id="IPR039426">
    <property type="entry name" value="TonB-dep_rcpt-like"/>
</dbReference>
<evidence type="ECO:0000256" key="2">
    <source>
        <dbReference type="ARBA" id="ARBA00022448"/>
    </source>
</evidence>
<dbReference type="Gene3D" id="2.60.40.1120">
    <property type="entry name" value="Carboxypeptidase-like, regulatory domain"/>
    <property type="match status" value="1"/>
</dbReference>
<keyword evidence="13" id="KW-1185">Reference proteome</keyword>
<dbReference type="Gene3D" id="2.170.130.10">
    <property type="entry name" value="TonB-dependent receptor, plug domain"/>
    <property type="match status" value="1"/>
</dbReference>
<dbReference type="Pfam" id="PF07715">
    <property type="entry name" value="Plug"/>
    <property type="match status" value="1"/>
</dbReference>
<name>A0A1K2IN41_9FLAO</name>
<organism evidence="12 13">
    <name type="scientific">Flaviramulus basaltis</name>
    <dbReference type="NCBI Taxonomy" id="369401"/>
    <lineage>
        <taxon>Bacteria</taxon>
        <taxon>Pseudomonadati</taxon>
        <taxon>Bacteroidota</taxon>
        <taxon>Flavobacteriia</taxon>
        <taxon>Flavobacteriales</taxon>
        <taxon>Flavobacteriaceae</taxon>
        <taxon>Flaviramulus</taxon>
    </lineage>
</organism>
<dbReference type="InterPro" id="IPR008969">
    <property type="entry name" value="CarboxyPept-like_regulatory"/>
</dbReference>
<keyword evidence="5 9" id="KW-0798">TonB box</keyword>
<reference evidence="12 13" key="1">
    <citation type="submission" date="2016-10" db="EMBL/GenBank/DDBJ databases">
        <authorList>
            <person name="de Groot N.N."/>
        </authorList>
    </citation>
    <scope>NUCLEOTIDE SEQUENCE [LARGE SCALE GENOMIC DNA]</scope>
    <source>
        <strain evidence="12 13">DSM 18180</strain>
    </source>
</reference>
<accession>A0A1K2IN41</accession>
<sequence length="1151" mass="126070">MEIKLTNVFSLKRKNVLNIIMRTFIFLFCSTVFSFTSGEIFSQNVKVQIDSDKTITIDEVFSIIKQQTDYNFIYKSDMFKDYPKINVKKGIIRANKLLEKSLSNGDFKVNISTDNTIIISQNIYLENAQEIDITGQVVDANGMPLPGVTVYVTNRKPDGKSINKDFLIRGTATDINGDFSIKAEVGYYLVATGLGYDFYTELISENKTVFNIILKEKFSALEEVMVVGYGTTKKKDLTGSVGSVKASEIEQIKTQTIDQALVGKIPGVYVSALSGAPGAGAIVHIRGLSALRGDNQPLYVVDGVPITINPIFDSTGLGTFGERENPLLAINPNDVERVDVLKDASAAAIYGSRAANGVIIITTKRGKRNQKPRFNFSWNSTFQNPTNTWDVLNVDQYKAFTTESAQARIDAGSGTARDTEIVNGTFFGNADTDWQDEITNNNALWNNYRFNVTGGTDNVNYLVSANVTDQEGIMLGSKLKRYNFSTNIDADVTEYLKLGASINYNHSVNKSSAVQGLLQGFFRPDLGVFEDNGEYTTEPAPFGPNPRVRNPVGGNALVKNKTISQNLFGSVYGEINIIKGLKFKSMLSVATNNDKTTNFNPSFSFGASTNPNDGSPEANLNLQSNVGYSTSFSNTLSYNADFDGGHRIDAVAGVSWDQSKLDLEAQGYAGFPDDFILTDIGSSNRTTSPESESVESALNSLFGRVNYNYKDRYLATVTARRDGSTKFGSNNQYGFFPSGALAWNMHNEDFFNSNLISQLKLRASLGRVGSDNLASFSYLAYLSSLSNGASIYAGVNGIAINGLPNADIKWEETDQLDLGLEFGMFNNRLNGEIVYFEKNTNGIILFTPLPSETGFQSYNSNVADVSNKGWEITIGGDVLRSENFNWNSSFNISFVKNNVDNLYDGTVLGTGNVSSIQEGQPIGVINGYDVVSIAQNQGEIDVLNAAAPDGNYYSSLNQPGDYIFRDINGDGEITIDDRTPLGDINPDYFGGWNNTMTYKNWDFSFNFQFVQGNEKEVSVAQFLQNADPETNTTTIIYDAWSPENPNAKYGRLGMTGEAAAVSKYVGDGSYIRLRSTALGFNFPSDWLGKTGITNAKLSLTANNLFTITNYIGLDPESVSQPRGGTTVDLARDEAYAYPLAKTFTIGLNVTF</sequence>
<keyword evidence="2 8" id="KW-0813">Transport</keyword>
<dbReference type="AlphaFoldDB" id="A0A1K2IN41"/>
<keyword evidence="3 8" id="KW-1134">Transmembrane beta strand</keyword>
<dbReference type="InterPro" id="IPR023997">
    <property type="entry name" value="TonB-dep_OMP_SusC/RagA_CS"/>
</dbReference>
<evidence type="ECO:0000313" key="12">
    <source>
        <dbReference type="EMBL" id="SFZ93091.1"/>
    </source>
</evidence>
<evidence type="ECO:0000256" key="8">
    <source>
        <dbReference type="PROSITE-ProRule" id="PRU01360"/>
    </source>
</evidence>
<keyword evidence="4 8" id="KW-0812">Transmembrane</keyword>
<evidence type="ECO:0000256" key="9">
    <source>
        <dbReference type="RuleBase" id="RU003357"/>
    </source>
</evidence>
<comment type="similarity">
    <text evidence="8 9">Belongs to the TonB-dependent receptor family.</text>
</comment>
<dbReference type="Pfam" id="PF00593">
    <property type="entry name" value="TonB_dep_Rec_b-barrel"/>
    <property type="match status" value="1"/>
</dbReference>
<evidence type="ECO:0000256" key="7">
    <source>
        <dbReference type="ARBA" id="ARBA00023237"/>
    </source>
</evidence>
<evidence type="ECO:0000256" key="1">
    <source>
        <dbReference type="ARBA" id="ARBA00004571"/>
    </source>
</evidence>
<keyword evidence="7 8" id="KW-0998">Cell outer membrane</keyword>
<evidence type="ECO:0000256" key="6">
    <source>
        <dbReference type="ARBA" id="ARBA00023136"/>
    </source>
</evidence>
<keyword evidence="6 8" id="KW-0472">Membrane</keyword>
<dbReference type="STRING" id="369401.SAMN05428642_1021176"/>
<dbReference type="InterPro" id="IPR036942">
    <property type="entry name" value="Beta-barrel_TonB_sf"/>
</dbReference>
<dbReference type="Gene3D" id="2.40.170.20">
    <property type="entry name" value="TonB-dependent receptor, beta-barrel domain"/>
    <property type="match status" value="1"/>
</dbReference>
<dbReference type="OrthoDB" id="9768177at2"/>
<protein>
    <submittedName>
        <fullName evidence="12">TonB-linked outer membrane protein, SusC/RagA family</fullName>
    </submittedName>
</protein>
<feature type="domain" description="TonB-dependent receptor plug" evidence="11">
    <location>
        <begin position="233"/>
        <end position="358"/>
    </location>
</feature>
<dbReference type="Proteomes" id="UP000182544">
    <property type="component" value="Unassembled WGS sequence"/>
</dbReference>
<evidence type="ECO:0000256" key="3">
    <source>
        <dbReference type="ARBA" id="ARBA00022452"/>
    </source>
</evidence>
<gene>
    <name evidence="12" type="ORF">SAMN05428642_1021176</name>
</gene>
<evidence type="ECO:0000259" key="11">
    <source>
        <dbReference type="Pfam" id="PF07715"/>
    </source>
</evidence>
<evidence type="ECO:0000259" key="10">
    <source>
        <dbReference type="Pfam" id="PF00593"/>
    </source>
</evidence>
<dbReference type="InterPro" id="IPR012910">
    <property type="entry name" value="Plug_dom"/>
</dbReference>
<proteinExistence type="inferred from homology"/>
<dbReference type="NCBIfam" id="TIGR04056">
    <property type="entry name" value="OMP_RagA_SusC"/>
    <property type="match status" value="1"/>
</dbReference>
<dbReference type="NCBIfam" id="TIGR04057">
    <property type="entry name" value="SusC_RagA_signa"/>
    <property type="match status" value="1"/>
</dbReference>
<feature type="domain" description="TonB-dependent receptor-like beta-barrel" evidence="10">
    <location>
        <begin position="592"/>
        <end position="1002"/>
    </location>
</feature>
<evidence type="ECO:0000313" key="13">
    <source>
        <dbReference type="Proteomes" id="UP000182544"/>
    </source>
</evidence>
<dbReference type="Pfam" id="PF13715">
    <property type="entry name" value="CarbopepD_reg_2"/>
    <property type="match status" value="1"/>
</dbReference>
<dbReference type="GO" id="GO:0009279">
    <property type="term" value="C:cell outer membrane"/>
    <property type="evidence" value="ECO:0007669"/>
    <property type="project" value="UniProtKB-SubCell"/>
</dbReference>
<dbReference type="EMBL" id="FPKV01000002">
    <property type="protein sequence ID" value="SFZ93091.1"/>
    <property type="molecule type" value="Genomic_DNA"/>
</dbReference>
<comment type="subcellular location">
    <subcellularLocation>
        <location evidence="1 8">Cell outer membrane</location>
        <topology evidence="1 8">Multi-pass membrane protein</topology>
    </subcellularLocation>
</comment>
<evidence type="ECO:0000256" key="4">
    <source>
        <dbReference type="ARBA" id="ARBA00022692"/>
    </source>
</evidence>
<dbReference type="PROSITE" id="PS52016">
    <property type="entry name" value="TONB_DEPENDENT_REC_3"/>
    <property type="match status" value="1"/>
</dbReference>
<evidence type="ECO:0000256" key="5">
    <source>
        <dbReference type="ARBA" id="ARBA00023077"/>
    </source>
</evidence>
<dbReference type="InterPro" id="IPR000531">
    <property type="entry name" value="Beta-barrel_TonB"/>
</dbReference>
<dbReference type="InterPro" id="IPR023996">
    <property type="entry name" value="TonB-dep_OMP_SusC/RagA"/>
</dbReference>
<dbReference type="SUPFAM" id="SSF49464">
    <property type="entry name" value="Carboxypeptidase regulatory domain-like"/>
    <property type="match status" value="1"/>
</dbReference>
<dbReference type="SUPFAM" id="SSF56935">
    <property type="entry name" value="Porins"/>
    <property type="match status" value="1"/>
</dbReference>